<dbReference type="RefSeq" id="WP_256995617.1">
    <property type="nucleotide sequence ID" value="NZ_CP021983.2"/>
</dbReference>
<dbReference type="STRING" id="1641165.XM38_26250"/>
<protein>
    <recommendedName>
        <fullName evidence="1">ChrR-like cupin domain-containing protein</fullName>
    </recommendedName>
</protein>
<gene>
    <name evidence="2" type="ORF">XM38_027870</name>
</gene>
<organism evidence="2 3">
    <name type="scientific">Halomicronema hongdechloris C2206</name>
    <dbReference type="NCBI Taxonomy" id="1641165"/>
    <lineage>
        <taxon>Bacteria</taxon>
        <taxon>Bacillati</taxon>
        <taxon>Cyanobacteriota</taxon>
        <taxon>Cyanophyceae</taxon>
        <taxon>Nodosilineales</taxon>
        <taxon>Nodosilineaceae</taxon>
        <taxon>Halomicronema</taxon>
    </lineage>
</organism>
<name>A0A1Z3HNE6_9CYAN</name>
<evidence type="ECO:0000313" key="2">
    <source>
        <dbReference type="EMBL" id="ASC71833.1"/>
    </source>
</evidence>
<dbReference type="InterPro" id="IPR025979">
    <property type="entry name" value="ChrR-like_cupin_dom"/>
</dbReference>
<dbReference type="InterPro" id="IPR014710">
    <property type="entry name" value="RmlC-like_jellyroll"/>
</dbReference>
<keyword evidence="3" id="KW-1185">Reference proteome</keyword>
<feature type="domain" description="ChrR-like cupin" evidence="1">
    <location>
        <begin position="35"/>
        <end position="123"/>
    </location>
</feature>
<reference evidence="2 3" key="1">
    <citation type="journal article" date="2016" name="Biochim. Biophys. Acta">
        <title>Characterization of red-shifted phycobilisomes isolated from the chlorophyll f-containing cyanobacterium Halomicronema hongdechloris.</title>
        <authorList>
            <person name="Li Y."/>
            <person name="Lin Y."/>
            <person name="Garvey C.J."/>
            <person name="Birch D."/>
            <person name="Corkery R.W."/>
            <person name="Loughlin P.C."/>
            <person name="Scheer H."/>
            <person name="Willows R.D."/>
            <person name="Chen M."/>
        </authorList>
    </citation>
    <scope>NUCLEOTIDE SEQUENCE [LARGE SCALE GENOMIC DNA]</scope>
    <source>
        <strain evidence="2 3">C2206</strain>
    </source>
</reference>
<sequence>MNMRSQISTSASSANAWPGINPLVIPELGTLCDRSDTLPWQPFRPGVDICRLYGDGSGPAAALLRYHPGAHVPHHYHSGYEHILVLSGSQRDRHQTYAAGTLVINPPGSDHAVTSDDGCLVLVIWEKSVVIRDDAKHHDIFNSATTD</sequence>
<dbReference type="SUPFAM" id="SSF51182">
    <property type="entry name" value="RmlC-like cupins"/>
    <property type="match status" value="1"/>
</dbReference>
<evidence type="ECO:0000313" key="3">
    <source>
        <dbReference type="Proteomes" id="UP000191901"/>
    </source>
</evidence>
<dbReference type="KEGG" id="hhg:XM38_027870"/>
<proteinExistence type="predicted"/>
<evidence type="ECO:0000259" key="1">
    <source>
        <dbReference type="Pfam" id="PF12973"/>
    </source>
</evidence>
<dbReference type="Gene3D" id="2.60.120.10">
    <property type="entry name" value="Jelly Rolls"/>
    <property type="match status" value="1"/>
</dbReference>
<dbReference type="AlphaFoldDB" id="A0A1Z3HNE6"/>
<dbReference type="InterPro" id="IPR011051">
    <property type="entry name" value="RmlC_Cupin_sf"/>
</dbReference>
<dbReference type="EMBL" id="CP021983">
    <property type="protein sequence ID" value="ASC71833.1"/>
    <property type="molecule type" value="Genomic_DNA"/>
</dbReference>
<accession>A0A1Z3HNE6</accession>
<dbReference type="Proteomes" id="UP000191901">
    <property type="component" value="Chromosome"/>
</dbReference>
<dbReference type="Pfam" id="PF12973">
    <property type="entry name" value="Cupin_7"/>
    <property type="match status" value="1"/>
</dbReference>